<evidence type="ECO:0000256" key="2">
    <source>
        <dbReference type="ARBA" id="ARBA00004173"/>
    </source>
</evidence>
<evidence type="ECO:0000256" key="5">
    <source>
        <dbReference type="ARBA" id="ARBA00011915"/>
    </source>
</evidence>
<dbReference type="Gene3D" id="3.90.226.10">
    <property type="entry name" value="2-enoyl-CoA Hydratase, Chain A, domain 1"/>
    <property type="match status" value="1"/>
</dbReference>
<keyword evidence="8 13" id="KW-0378">Hydrolase</keyword>
<evidence type="ECO:0000256" key="8">
    <source>
        <dbReference type="ARBA" id="ARBA00022801"/>
    </source>
</evidence>
<comment type="function">
    <text evidence="10">Hydrolyzes 3-hydroxyisobutyryl-CoA (HIBYL-CoA), a saline catabolite. Has high activity toward isobutyryl-CoA. Could be an isobutyryl-CoA dehydrogenase that functions in valine catabolism. Also hydrolyzes 3-hydroxypropanoyl-CoA.</text>
</comment>
<evidence type="ECO:0000256" key="9">
    <source>
        <dbReference type="ARBA" id="ARBA00023128"/>
    </source>
</evidence>
<dbReference type="AlphaFoldDB" id="A0A6A4V7A0"/>
<dbReference type="Pfam" id="PF16113">
    <property type="entry name" value="ECH_2"/>
    <property type="match status" value="1"/>
</dbReference>
<comment type="similarity">
    <text evidence="4">Belongs to the enoyl-CoA hydratase/isomerase family.</text>
</comment>
<reference evidence="13 14" key="1">
    <citation type="submission" date="2019-07" db="EMBL/GenBank/DDBJ databases">
        <title>Draft genome assembly of a fouling barnacle, Amphibalanus amphitrite (Darwin, 1854): The first reference genome for Thecostraca.</title>
        <authorList>
            <person name="Kim W."/>
        </authorList>
    </citation>
    <scope>NUCLEOTIDE SEQUENCE [LARGE SCALE GENOMIC DNA]</scope>
    <source>
        <strain evidence="13">SNU_AA5</strain>
        <tissue evidence="13">Soma without cirri and trophi</tissue>
    </source>
</reference>
<comment type="pathway">
    <text evidence="3">Amino-acid degradation; L-valine degradation.</text>
</comment>
<evidence type="ECO:0000256" key="10">
    <source>
        <dbReference type="ARBA" id="ARBA00024871"/>
    </source>
</evidence>
<comment type="caution">
    <text evidence="13">The sequence shown here is derived from an EMBL/GenBank/DDBJ whole genome shotgun (WGS) entry which is preliminary data.</text>
</comment>
<dbReference type="EC" id="3.1.2.4" evidence="5"/>
<dbReference type="GO" id="GO:0005739">
    <property type="term" value="C:mitochondrion"/>
    <property type="evidence" value="ECO:0007669"/>
    <property type="project" value="UniProtKB-SubCell"/>
</dbReference>
<accession>A0A6A4V7A0</accession>
<dbReference type="PANTHER" id="PTHR43176:SF3">
    <property type="entry name" value="3-HYDROXYISOBUTYRYL-COA HYDROLASE, MITOCHONDRIAL"/>
    <property type="match status" value="1"/>
</dbReference>
<dbReference type="UniPathway" id="UPA00362"/>
<keyword evidence="7" id="KW-0101">Branched-chain amino acid catabolism</keyword>
<gene>
    <name evidence="13" type="primary">hibch_2</name>
    <name evidence="13" type="ORF">FJT64_001340</name>
</gene>
<evidence type="ECO:0000256" key="4">
    <source>
        <dbReference type="ARBA" id="ARBA00005254"/>
    </source>
</evidence>
<dbReference type="SUPFAM" id="SSF52096">
    <property type="entry name" value="ClpP/crotonase"/>
    <property type="match status" value="1"/>
</dbReference>
<evidence type="ECO:0000259" key="12">
    <source>
        <dbReference type="Pfam" id="PF16113"/>
    </source>
</evidence>
<dbReference type="InterPro" id="IPR045004">
    <property type="entry name" value="ECH_dom"/>
</dbReference>
<dbReference type="InterPro" id="IPR032259">
    <property type="entry name" value="HIBYL-CoA-H"/>
</dbReference>
<dbReference type="OrthoDB" id="1737613at2759"/>
<evidence type="ECO:0000256" key="7">
    <source>
        <dbReference type="ARBA" id="ARBA00022456"/>
    </source>
</evidence>
<dbReference type="GO" id="GO:0003860">
    <property type="term" value="F:3-hydroxyisobutyryl-CoA hydrolase activity"/>
    <property type="evidence" value="ECO:0007669"/>
    <property type="project" value="UniProtKB-EC"/>
</dbReference>
<evidence type="ECO:0000313" key="13">
    <source>
        <dbReference type="EMBL" id="KAF0289039.1"/>
    </source>
</evidence>
<evidence type="ECO:0000256" key="11">
    <source>
        <dbReference type="ARBA" id="ARBA00031181"/>
    </source>
</evidence>
<dbReference type="EMBL" id="VIIS01002064">
    <property type="protein sequence ID" value="KAF0289039.1"/>
    <property type="molecule type" value="Genomic_DNA"/>
</dbReference>
<dbReference type="PANTHER" id="PTHR43176">
    <property type="entry name" value="3-HYDROXYISOBUTYRYL-COA HYDROLASE-RELATED"/>
    <property type="match status" value="1"/>
</dbReference>
<keyword evidence="9" id="KW-0496">Mitochondrion</keyword>
<dbReference type="FunFam" id="3.90.226.10:FF:000026">
    <property type="entry name" value="3-hydroxyisobutyryl-CoA hydrolase, mitochondrial"/>
    <property type="match status" value="1"/>
</dbReference>
<comment type="subcellular location">
    <subcellularLocation>
        <location evidence="2">Mitochondrion</location>
    </subcellularLocation>
</comment>
<dbReference type="Proteomes" id="UP000440578">
    <property type="component" value="Unassembled WGS sequence"/>
</dbReference>
<keyword evidence="14" id="KW-1185">Reference proteome</keyword>
<sequence length="374" mass="40766">MALRGVMRGTLNRVPVLASRGMTSAASDEVLFEVKNRVGIITMNRPKQLNALNLNMIRQIHPKLKEWESQLDVVMIRGAGGKAFCAGGDVVSITKAGRAGDPLAGDFFRAEYRLNRLTGELAIPYVALQHGITMGGGCGMSVHGKYRVCTEKTLFAMPETAIGFLPDVGGSHFLPRLQGRLGLFLALSGYRLKGRDNLHAGISTHACDSASLDDLVAEVADGGVSRLQAILDSYTQKAEFDKGKPFSLEPHMETINRCFASDSVPEILSALEKDGSEFASKIHATLLKMSPTAMVITAEQLRRGAALSLADCLRMEVRLSDRFLEDNDFYEGVRAVLVDKDQSPVWKPATVAQVPADIVDRYFAPLPADRELQF</sequence>
<dbReference type="NCBIfam" id="NF004127">
    <property type="entry name" value="PRK05617.1"/>
    <property type="match status" value="1"/>
</dbReference>
<dbReference type="GO" id="GO:0006574">
    <property type="term" value="P:L-valine catabolic process"/>
    <property type="evidence" value="ECO:0007669"/>
    <property type="project" value="UniProtKB-UniPathway"/>
</dbReference>
<dbReference type="EMBL" id="VIIS01002064">
    <property type="protein sequence ID" value="KAF0289040.1"/>
    <property type="molecule type" value="Genomic_DNA"/>
</dbReference>
<feature type="domain" description="Enoyl-CoA hydratase/isomerase" evidence="12">
    <location>
        <begin position="38"/>
        <end position="363"/>
    </location>
</feature>
<protein>
    <recommendedName>
        <fullName evidence="6">3-hydroxyisobutyryl-CoA hydrolase, mitochondrial</fullName>
        <ecNumber evidence="5">3.1.2.4</ecNumber>
    </recommendedName>
    <alternativeName>
        <fullName evidence="11">3-hydroxyisobutyryl-coenzyme A hydrolase</fullName>
    </alternativeName>
</protein>
<name>A0A6A4V7A0_AMPAM</name>
<evidence type="ECO:0000256" key="6">
    <source>
        <dbReference type="ARBA" id="ARBA00016714"/>
    </source>
</evidence>
<dbReference type="CDD" id="cd06558">
    <property type="entry name" value="crotonase-like"/>
    <property type="match status" value="1"/>
</dbReference>
<evidence type="ECO:0000256" key="3">
    <source>
        <dbReference type="ARBA" id="ARBA00005109"/>
    </source>
</evidence>
<organism evidence="13 14">
    <name type="scientific">Amphibalanus amphitrite</name>
    <name type="common">Striped barnacle</name>
    <name type="synonym">Balanus amphitrite</name>
    <dbReference type="NCBI Taxonomy" id="1232801"/>
    <lineage>
        <taxon>Eukaryota</taxon>
        <taxon>Metazoa</taxon>
        <taxon>Ecdysozoa</taxon>
        <taxon>Arthropoda</taxon>
        <taxon>Crustacea</taxon>
        <taxon>Multicrustacea</taxon>
        <taxon>Cirripedia</taxon>
        <taxon>Thoracica</taxon>
        <taxon>Thoracicalcarea</taxon>
        <taxon>Balanomorpha</taxon>
        <taxon>Balanoidea</taxon>
        <taxon>Balanidae</taxon>
        <taxon>Amphibalaninae</taxon>
        <taxon>Amphibalanus</taxon>
    </lineage>
</organism>
<dbReference type="InterPro" id="IPR029045">
    <property type="entry name" value="ClpP/crotonase-like_dom_sf"/>
</dbReference>
<evidence type="ECO:0000256" key="1">
    <source>
        <dbReference type="ARBA" id="ARBA00001709"/>
    </source>
</evidence>
<proteinExistence type="inferred from homology"/>
<comment type="catalytic activity">
    <reaction evidence="1">
        <text>3-hydroxy-2-methylpropanoyl-CoA + H2O = 3-hydroxy-2-methylpropanoate + CoA + H(+)</text>
        <dbReference type="Rhea" id="RHEA:20888"/>
        <dbReference type="ChEBI" id="CHEBI:11805"/>
        <dbReference type="ChEBI" id="CHEBI:15377"/>
        <dbReference type="ChEBI" id="CHEBI:15378"/>
        <dbReference type="ChEBI" id="CHEBI:57287"/>
        <dbReference type="ChEBI" id="CHEBI:57340"/>
        <dbReference type="EC" id="3.1.2.4"/>
    </reaction>
</comment>
<evidence type="ECO:0000313" key="14">
    <source>
        <dbReference type="Proteomes" id="UP000440578"/>
    </source>
</evidence>